<organism evidence="1 2">
    <name type="scientific">Tritrichomonas foetus</name>
    <dbReference type="NCBI Taxonomy" id="1144522"/>
    <lineage>
        <taxon>Eukaryota</taxon>
        <taxon>Metamonada</taxon>
        <taxon>Parabasalia</taxon>
        <taxon>Tritrichomonadida</taxon>
        <taxon>Tritrichomonadidae</taxon>
        <taxon>Tritrichomonas</taxon>
    </lineage>
</organism>
<name>A0A1J4JIV9_9EUKA</name>
<dbReference type="AlphaFoldDB" id="A0A1J4JIV9"/>
<dbReference type="Proteomes" id="UP000179807">
    <property type="component" value="Unassembled WGS sequence"/>
</dbReference>
<dbReference type="EMBL" id="MLAK01001025">
    <property type="protein sequence ID" value="OHS99086.1"/>
    <property type="molecule type" value="Genomic_DNA"/>
</dbReference>
<gene>
    <name evidence="1" type="ORF">TRFO_34574</name>
</gene>
<dbReference type="Gene3D" id="3.30.450.40">
    <property type="match status" value="1"/>
</dbReference>
<protein>
    <submittedName>
        <fullName evidence="1">Uncharacterized protein</fullName>
    </submittedName>
</protein>
<evidence type="ECO:0000313" key="2">
    <source>
        <dbReference type="Proteomes" id="UP000179807"/>
    </source>
</evidence>
<sequence>MFPISTPHSSNIKVTSCHSINFISHKKGSKGLPVSLLTNGKMSSVNSSNDSLSNNNIDFNHKIKVSELFDTFIQKIRIQSIDESLEEMVNSLLNTVNSICYSINIKKRVFKHHLGNKEYSIGKSIIAYAYRTNQLVHVPNPTTHECFDSEGDSNCCTLYIPLSNYQNEVIKVIKVHPCQGISSLQTGKYDEKKLCELLMSKFKNYSHLINLDHNNAAKKDKFRFDKVISDIQSQFEARKVDFYLYDVHDRKYRKYDHTSKIFVDINSIGFASQVIEELRPFIYADITDSESYKEGDDGPVHETVIGSLIQFESEIGATILRGKISNSSIYTKNDANALNSYFPVLAKALGKKIKVLHVDTSVQTDEVEQKLIDVHYKECDLSNELLKVLELYETVSLTHDLKTRLSMIVEKTKTLLNVDFCTLFILHRW</sequence>
<dbReference type="SUPFAM" id="SSF55781">
    <property type="entry name" value="GAF domain-like"/>
    <property type="match status" value="2"/>
</dbReference>
<dbReference type="RefSeq" id="XP_068352223.1">
    <property type="nucleotide sequence ID" value="XM_068509736.1"/>
</dbReference>
<keyword evidence="2" id="KW-1185">Reference proteome</keyword>
<evidence type="ECO:0000313" key="1">
    <source>
        <dbReference type="EMBL" id="OHS99086.1"/>
    </source>
</evidence>
<proteinExistence type="predicted"/>
<dbReference type="VEuPathDB" id="TrichDB:TRFO_34574"/>
<reference evidence="1" key="1">
    <citation type="submission" date="2016-10" db="EMBL/GenBank/DDBJ databases">
        <authorList>
            <person name="Benchimol M."/>
            <person name="Almeida L.G."/>
            <person name="Vasconcelos A.T."/>
            <person name="Perreira-Neves A."/>
            <person name="Rosa I.A."/>
            <person name="Tasca T."/>
            <person name="Bogo M.R."/>
            <person name="de Souza W."/>
        </authorList>
    </citation>
    <scope>NUCLEOTIDE SEQUENCE [LARGE SCALE GENOMIC DNA]</scope>
    <source>
        <strain evidence="1">K</strain>
    </source>
</reference>
<dbReference type="InterPro" id="IPR029016">
    <property type="entry name" value="GAF-like_dom_sf"/>
</dbReference>
<comment type="caution">
    <text evidence="1">The sequence shown here is derived from an EMBL/GenBank/DDBJ whole genome shotgun (WGS) entry which is preliminary data.</text>
</comment>
<accession>A0A1J4JIV9</accession>
<dbReference type="GeneID" id="94844440"/>